<dbReference type="SUPFAM" id="SSF50891">
    <property type="entry name" value="Cyclophilin-like"/>
    <property type="match status" value="1"/>
</dbReference>
<dbReference type="AlphaFoldDB" id="A0A1I2GHF0"/>
<evidence type="ECO:0000313" key="6">
    <source>
        <dbReference type="Proteomes" id="UP000198977"/>
    </source>
</evidence>
<dbReference type="GO" id="GO:0005524">
    <property type="term" value="F:ATP binding"/>
    <property type="evidence" value="ECO:0007669"/>
    <property type="project" value="UniProtKB-KW"/>
</dbReference>
<protein>
    <submittedName>
        <fullName evidence="5">Sensor histidine kinase inhibitor, KipI family</fullName>
    </submittedName>
</protein>
<dbReference type="GO" id="GO:0016787">
    <property type="term" value="F:hydrolase activity"/>
    <property type="evidence" value="ECO:0007669"/>
    <property type="project" value="UniProtKB-KW"/>
</dbReference>
<organism evidence="5 6">
    <name type="scientific">Sulfitobacter brevis</name>
    <dbReference type="NCBI Taxonomy" id="74348"/>
    <lineage>
        <taxon>Bacteria</taxon>
        <taxon>Pseudomonadati</taxon>
        <taxon>Pseudomonadota</taxon>
        <taxon>Alphaproteobacteria</taxon>
        <taxon>Rhodobacterales</taxon>
        <taxon>Roseobacteraceae</taxon>
        <taxon>Sulfitobacter</taxon>
    </lineage>
</organism>
<dbReference type="RefSeq" id="WP_093925433.1">
    <property type="nucleotide sequence ID" value="NZ_FOMW01000025.1"/>
</dbReference>
<dbReference type="Proteomes" id="UP000198977">
    <property type="component" value="Unassembled WGS sequence"/>
</dbReference>
<keyword evidence="2" id="KW-0378">Hydrolase</keyword>
<dbReference type="EMBL" id="FOMW01000025">
    <property type="protein sequence ID" value="SFF17274.1"/>
    <property type="molecule type" value="Genomic_DNA"/>
</dbReference>
<evidence type="ECO:0000259" key="4">
    <source>
        <dbReference type="SMART" id="SM00796"/>
    </source>
</evidence>
<reference evidence="6" key="1">
    <citation type="submission" date="2016-10" db="EMBL/GenBank/DDBJ databases">
        <authorList>
            <person name="Varghese N."/>
            <person name="Submissions S."/>
        </authorList>
    </citation>
    <scope>NUCLEOTIDE SEQUENCE [LARGE SCALE GENOMIC DNA]</scope>
    <source>
        <strain evidence="6">DSM 11443</strain>
    </source>
</reference>
<name>A0A1I2GHF0_9RHOB</name>
<keyword evidence="6" id="KW-1185">Reference proteome</keyword>
<evidence type="ECO:0000256" key="1">
    <source>
        <dbReference type="ARBA" id="ARBA00022741"/>
    </source>
</evidence>
<sequence>MTDIPRIRTVGLSGLLVTFADHMTEPANRAALAFRAAVEVADWPEVSETSTSLVSTFLQVDLSATPAEEMTERLQDLIASRNWLEAPLPEGRKLWHIPTVYGTDLAPQLEEAATAAGIDPDTAIKELSSARVRVLTIGFAPGQPYLGELPEHWNIPRQQALSKSIPAGALVVAVRQLVIFTNDTPTGWRHVGQTAFRTFRQTSDTPFALSPGDELTFPAITPAALEKIRADDTSGNGGAELEMLS</sequence>
<dbReference type="Gene3D" id="3.30.1360.40">
    <property type="match status" value="1"/>
</dbReference>
<dbReference type="OrthoDB" id="9778567at2"/>
<evidence type="ECO:0000256" key="2">
    <source>
        <dbReference type="ARBA" id="ARBA00022801"/>
    </source>
</evidence>
<dbReference type="InterPro" id="IPR010016">
    <property type="entry name" value="PxpB"/>
</dbReference>
<keyword evidence="3" id="KW-0067">ATP-binding</keyword>
<accession>A0A1I2GHF0</accession>
<dbReference type="PANTHER" id="PTHR34698">
    <property type="entry name" value="5-OXOPROLINASE SUBUNIT B"/>
    <property type="match status" value="1"/>
</dbReference>
<dbReference type="STRING" id="74348.SAMN04488523_12517"/>
<gene>
    <name evidence="5" type="ORF">SAMN04488523_12517</name>
</gene>
<proteinExistence type="predicted"/>
<evidence type="ECO:0000313" key="5">
    <source>
        <dbReference type="EMBL" id="SFF17274.1"/>
    </source>
</evidence>
<dbReference type="InterPro" id="IPR029000">
    <property type="entry name" value="Cyclophilin-like_dom_sf"/>
</dbReference>
<dbReference type="Pfam" id="PF02682">
    <property type="entry name" value="CT_C_D"/>
    <property type="match status" value="1"/>
</dbReference>
<dbReference type="SMART" id="SM00796">
    <property type="entry name" value="AHS1"/>
    <property type="match status" value="1"/>
</dbReference>
<evidence type="ECO:0000256" key="3">
    <source>
        <dbReference type="ARBA" id="ARBA00022840"/>
    </source>
</evidence>
<dbReference type="PANTHER" id="PTHR34698:SF2">
    <property type="entry name" value="5-OXOPROLINASE SUBUNIT B"/>
    <property type="match status" value="1"/>
</dbReference>
<dbReference type="InterPro" id="IPR003833">
    <property type="entry name" value="CT_C_D"/>
</dbReference>
<dbReference type="SUPFAM" id="SSF160467">
    <property type="entry name" value="PH0987 N-terminal domain-like"/>
    <property type="match status" value="1"/>
</dbReference>
<keyword evidence="1" id="KW-0547">Nucleotide-binding</keyword>
<dbReference type="Gene3D" id="2.40.100.10">
    <property type="entry name" value="Cyclophilin-like"/>
    <property type="match status" value="1"/>
</dbReference>
<feature type="domain" description="Carboxyltransferase" evidence="4">
    <location>
        <begin position="5"/>
        <end position="209"/>
    </location>
</feature>